<feature type="non-terminal residue" evidence="2">
    <location>
        <position position="1"/>
    </location>
</feature>
<reference evidence="2 3" key="1">
    <citation type="journal article" date="2014" name="Agronomy (Basel)">
        <title>A Draft Genome Sequence for Ensete ventricosum, the Drought-Tolerant Tree Against Hunger.</title>
        <authorList>
            <person name="Harrison J."/>
            <person name="Moore K.A."/>
            <person name="Paszkiewicz K."/>
            <person name="Jones T."/>
            <person name="Grant M."/>
            <person name="Ambacheew D."/>
            <person name="Muzemil S."/>
            <person name="Studholme D.J."/>
        </authorList>
    </citation>
    <scope>NUCLEOTIDE SEQUENCE [LARGE SCALE GENOMIC DNA]</scope>
</reference>
<feature type="compositionally biased region" description="Basic and acidic residues" evidence="1">
    <location>
        <begin position="18"/>
        <end position="27"/>
    </location>
</feature>
<gene>
    <name evidence="2" type="ORF">B296_00049161</name>
</gene>
<dbReference type="Proteomes" id="UP000287651">
    <property type="component" value="Unassembled WGS sequence"/>
</dbReference>
<accession>A0A426XDI2</accession>
<evidence type="ECO:0000313" key="3">
    <source>
        <dbReference type="Proteomes" id="UP000287651"/>
    </source>
</evidence>
<dbReference type="EMBL" id="AMZH03022191">
    <property type="protein sequence ID" value="RRT37527.1"/>
    <property type="molecule type" value="Genomic_DNA"/>
</dbReference>
<name>A0A426XDI2_ENSVE</name>
<dbReference type="AlphaFoldDB" id="A0A426XDI2"/>
<comment type="caution">
    <text evidence="2">The sequence shown here is derived from an EMBL/GenBank/DDBJ whole genome shotgun (WGS) entry which is preliminary data.</text>
</comment>
<organism evidence="2 3">
    <name type="scientific">Ensete ventricosum</name>
    <name type="common">Abyssinian banana</name>
    <name type="synonym">Musa ensete</name>
    <dbReference type="NCBI Taxonomy" id="4639"/>
    <lineage>
        <taxon>Eukaryota</taxon>
        <taxon>Viridiplantae</taxon>
        <taxon>Streptophyta</taxon>
        <taxon>Embryophyta</taxon>
        <taxon>Tracheophyta</taxon>
        <taxon>Spermatophyta</taxon>
        <taxon>Magnoliopsida</taxon>
        <taxon>Liliopsida</taxon>
        <taxon>Zingiberales</taxon>
        <taxon>Musaceae</taxon>
        <taxon>Ensete</taxon>
    </lineage>
</organism>
<evidence type="ECO:0000313" key="2">
    <source>
        <dbReference type="EMBL" id="RRT37527.1"/>
    </source>
</evidence>
<evidence type="ECO:0000256" key="1">
    <source>
        <dbReference type="SAM" id="MobiDB-lite"/>
    </source>
</evidence>
<proteinExistence type="predicted"/>
<sequence>YVASEVMIEEEGSGGKQDQQEAEKAEGEGSGCGRRGKRGDQGCDWQRRKEEGSGSHQRLAMAASGGEERKKGRRWQRLAWLHKGGVEGDDSGCCGWLQPSVTRHGRRRGQQGMTRAVAWEAGYWRLLGAPSMRLGNS</sequence>
<feature type="region of interest" description="Disordered" evidence="1">
    <location>
        <begin position="1"/>
        <end position="73"/>
    </location>
</feature>
<feature type="compositionally biased region" description="Basic and acidic residues" evidence="1">
    <location>
        <begin position="38"/>
        <end position="53"/>
    </location>
</feature>
<protein>
    <submittedName>
        <fullName evidence="2">Uncharacterized protein</fullName>
    </submittedName>
</protein>